<protein>
    <submittedName>
        <fullName evidence="3">Lysine rich nucleolar protein 1</fullName>
    </submittedName>
</protein>
<dbReference type="PANTHER" id="PTHR22426:SF1">
    <property type="entry name" value="LYSINE-RICH NUCLEOLAR PROTEIN 1"/>
    <property type="match status" value="1"/>
</dbReference>
<evidence type="ECO:0000259" key="2">
    <source>
        <dbReference type="Pfam" id="PF15477"/>
    </source>
</evidence>
<dbReference type="OMA" id="VEFKHHR"/>
<dbReference type="Ensembl" id="ENSPTXT00000012498.1">
    <property type="protein sequence ID" value="ENSPTXP00000012102.1"/>
    <property type="gene ID" value="ENSPTXG00000008521.1"/>
</dbReference>
<feature type="compositionally biased region" description="Basic residues" evidence="1">
    <location>
        <begin position="90"/>
        <end position="100"/>
    </location>
</feature>
<feature type="compositionally biased region" description="Basic and acidic residues" evidence="1">
    <location>
        <begin position="356"/>
        <end position="370"/>
    </location>
</feature>
<organism evidence="3 4">
    <name type="scientific">Pseudonaja textilis</name>
    <name type="common">Eastern brown snake</name>
    <dbReference type="NCBI Taxonomy" id="8673"/>
    <lineage>
        <taxon>Eukaryota</taxon>
        <taxon>Metazoa</taxon>
        <taxon>Chordata</taxon>
        <taxon>Craniata</taxon>
        <taxon>Vertebrata</taxon>
        <taxon>Euteleostomi</taxon>
        <taxon>Lepidosauria</taxon>
        <taxon>Squamata</taxon>
        <taxon>Bifurcata</taxon>
        <taxon>Unidentata</taxon>
        <taxon>Episquamata</taxon>
        <taxon>Toxicofera</taxon>
        <taxon>Serpentes</taxon>
        <taxon>Colubroidea</taxon>
        <taxon>Elapidae</taxon>
        <taxon>Hydrophiinae</taxon>
        <taxon>Pseudonaja</taxon>
    </lineage>
</organism>
<feature type="region of interest" description="Disordered" evidence="1">
    <location>
        <begin position="235"/>
        <end position="273"/>
    </location>
</feature>
<keyword evidence="4" id="KW-1185">Reference proteome</keyword>
<feature type="region of interest" description="Disordered" evidence="1">
    <location>
        <begin position="139"/>
        <end position="161"/>
    </location>
</feature>
<accession>A0A670YK83</accession>
<feature type="compositionally biased region" description="Basic and acidic residues" evidence="1">
    <location>
        <begin position="235"/>
        <end position="255"/>
    </location>
</feature>
<gene>
    <name evidence="3" type="primary">KNOP1</name>
</gene>
<feature type="region of interest" description="Disordered" evidence="1">
    <location>
        <begin position="478"/>
        <end position="497"/>
    </location>
</feature>
<feature type="compositionally biased region" description="Low complexity" evidence="1">
    <location>
        <begin position="485"/>
        <end position="496"/>
    </location>
</feature>
<dbReference type="Pfam" id="PF15477">
    <property type="entry name" value="SMAP"/>
    <property type="match status" value="1"/>
</dbReference>
<dbReference type="InterPro" id="IPR028124">
    <property type="entry name" value="SMAP_dom"/>
</dbReference>
<dbReference type="Proteomes" id="UP000472273">
    <property type="component" value="Unplaced"/>
</dbReference>
<dbReference type="GeneTree" id="ENSGT00500000044955"/>
<feature type="region of interest" description="Disordered" evidence="1">
    <location>
        <begin position="305"/>
        <end position="399"/>
    </location>
</feature>
<reference evidence="3" key="2">
    <citation type="submission" date="2025-09" db="UniProtKB">
        <authorList>
            <consortium name="Ensembl"/>
        </authorList>
    </citation>
    <scope>IDENTIFICATION</scope>
</reference>
<feature type="compositionally biased region" description="Basic and acidic residues" evidence="1">
    <location>
        <begin position="378"/>
        <end position="399"/>
    </location>
</feature>
<evidence type="ECO:0000256" key="1">
    <source>
        <dbReference type="SAM" id="MobiDB-lite"/>
    </source>
</evidence>
<feature type="domain" description="Small acidic protein-like" evidence="2">
    <location>
        <begin position="453"/>
        <end position="527"/>
    </location>
</feature>
<evidence type="ECO:0000313" key="4">
    <source>
        <dbReference type="Proteomes" id="UP000472273"/>
    </source>
</evidence>
<feature type="compositionally biased region" description="Basic and acidic residues" evidence="1">
    <location>
        <begin position="47"/>
        <end position="72"/>
    </location>
</feature>
<feature type="compositionally biased region" description="Basic residues" evidence="1">
    <location>
        <begin position="345"/>
        <end position="355"/>
    </location>
</feature>
<feature type="region of interest" description="Disordered" evidence="1">
    <location>
        <begin position="1"/>
        <end position="100"/>
    </location>
</feature>
<name>A0A670YK83_PSETE</name>
<feature type="compositionally biased region" description="Basic residues" evidence="1">
    <location>
        <begin position="148"/>
        <end position="157"/>
    </location>
</feature>
<dbReference type="AlphaFoldDB" id="A0A670YK83"/>
<reference evidence="3" key="1">
    <citation type="submission" date="2025-08" db="UniProtKB">
        <authorList>
            <consortium name="Ensembl"/>
        </authorList>
    </citation>
    <scope>IDENTIFICATION</scope>
</reference>
<evidence type="ECO:0000313" key="3">
    <source>
        <dbReference type="Ensembl" id="ENSPTXP00000012102.1"/>
    </source>
</evidence>
<sequence>MKNSEQTARKRNKAEDPNCGQVIIIESPKRHCSGLGKKAKPPKLKCLVKETNSDLPDPKKKQSDSESKKEARASSPVVIESSSDLELRDTKKRNKVLKKKKDRKLFCIQIQNSDGLDEGQPGTDFHVSKKGEKAVLEVGRQDEESVMKRKKKKKEKRKDKPACLELLHSGDSEEDVKQISAELKPGCQEMPSGQKKSRTLEQKVVGDEVEKKYFEYYKKYLENISKKDIASYKCEDAQSRDGPMQRRNDLARRSEEDSEAIQKKKKKKKKLNKISPASLSCLAKIQENHCNMMSEYSLKCGSEKSAGLGKANKAAKKKAKRQTGDASRFSEAGQDISSKVGAPGGKRKKAKKHKVKRDDQDGFEGSQERQVKKKRKNKEIENSWDGGKKAKMKPETKKQVTADEIKLVAFRKGNCDEVNIDKVRRQELQEEIDRESGKTKIAKDGSDHCLGQWSTATFESLEQKTKFHRLMGGLKKGFVPTQSSAPANANKPNLALDRPREQELQHNLEAEFKKAMEFKHHRGIGLGFQSSAPSGAHIDKYASRSIKFEV</sequence>
<feature type="compositionally biased region" description="Basic residues" evidence="1">
    <location>
        <begin position="263"/>
        <end position="272"/>
    </location>
</feature>
<proteinExistence type="predicted"/>
<dbReference type="PANTHER" id="PTHR22426">
    <property type="entry name" value="ARGININE_SERINE-RICH COILED-COIL PROTEIN 2"/>
    <property type="match status" value="1"/>
</dbReference>